<organism evidence="1 2">
    <name type="scientific">Pontibacillus chungwhensis BH030062</name>
    <dbReference type="NCBI Taxonomy" id="1385513"/>
    <lineage>
        <taxon>Bacteria</taxon>
        <taxon>Bacillati</taxon>
        <taxon>Bacillota</taxon>
        <taxon>Bacilli</taxon>
        <taxon>Bacillales</taxon>
        <taxon>Bacillaceae</taxon>
        <taxon>Pontibacillus</taxon>
    </lineage>
</organism>
<evidence type="ECO:0000313" key="1">
    <source>
        <dbReference type="EMBL" id="KGP92348.1"/>
    </source>
</evidence>
<comment type="caution">
    <text evidence="1">The sequence shown here is derived from an EMBL/GenBank/DDBJ whole genome shotgun (WGS) entry which is preliminary data.</text>
</comment>
<evidence type="ECO:0000313" key="2">
    <source>
        <dbReference type="Proteomes" id="UP000030153"/>
    </source>
</evidence>
<dbReference type="eggNOG" id="ENOG5030CDV">
    <property type="taxonomic scope" value="Bacteria"/>
</dbReference>
<reference evidence="1 2" key="1">
    <citation type="submission" date="2013-08" db="EMBL/GenBank/DDBJ databases">
        <title>Genome of Pontibacillus chungwhensis.</title>
        <authorList>
            <person name="Wang Q."/>
            <person name="Wang G."/>
        </authorList>
    </citation>
    <scope>NUCLEOTIDE SEQUENCE [LARGE SCALE GENOMIC DNA]</scope>
    <source>
        <strain evidence="1 2">BH030062</strain>
    </source>
</reference>
<accession>A0A0A2V040</accession>
<sequence length="178" mass="20262">MAGFKEITMEHDYVSSVILNVTNQEVHLTPDVALKSGEYQMVRSEEEKEDCEPLFHIIHPFMESTIAVTLFTIPLREPPIGETYFQFLHLNPSKHPVIVKARFGDVLHKSLDYKSAIGPILLYTPMDVPIDINQSKELNTVSLEGYVTRPNVYTIGIYVEDEAVPYWIVHIKGARSDC</sequence>
<dbReference type="RefSeq" id="WP_036781038.1">
    <property type="nucleotide sequence ID" value="NZ_AVBG01000003.1"/>
</dbReference>
<proteinExistence type="predicted"/>
<dbReference type="EMBL" id="AVBG01000003">
    <property type="protein sequence ID" value="KGP92348.1"/>
    <property type="molecule type" value="Genomic_DNA"/>
</dbReference>
<keyword evidence="2" id="KW-1185">Reference proteome</keyword>
<gene>
    <name evidence="1" type="ORF">N780_00530</name>
</gene>
<dbReference type="OrthoDB" id="2967372at2"/>
<dbReference type="Proteomes" id="UP000030153">
    <property type="component" value="Unassembled WGS sequence"/>
</dbReference>
<name>A0A0A2V040_9BACI</name>
<dbReference type="AlphaFoldDB" id="A0A0A2V040"/>
<protein>
    <submittedName>
        <fullName evidence="1">Uncharacterized protein</fullName>
    </submittedName>
</protein>
<dbReference type="STRING" id="1385513.N780_00530"/>